<protein>
    <recommendedName>
        <fullName evidence="2">Trypsin-co-occurring domain-containing protein</fullName>
    </recommendedName>
</protein>
<comment type="caution">
    <text evidence="3">The sequence shown here is derived from an EMBL/GenBank/DDBJ whole genome shotgun (WGS) entry which is preliminary data.</text>
</comment>
<evidence type="ECO:0000313" key="4">
    <source>
        <dbReference type="Proteomes" id="UP001431429"/>
    </source>
</evidence>
<sequence length="246" mass="24348">MLLGLTGDYPIRLRRLPGPTDGRPGGACDRCLAVESGETVNGRIQQIALPGGTVVHARLSAPGGGYWEEEEDVGVGDRAVAKVQQLAELIAGVGDSVLAAAAAAGPDEATVTFGVELAAKSGAALAVLATGESKASIQVALTWYLKDQPPGLPRPPGGQGEPAPSTPQQPDPAVLPGPPSPAPGPQPPAVGIPAAATPPPPPQPPTVPTSGPAGVRGHQADPVPAPPQRPPAPAPPSGPPRPAVAP</sequence>
<keyword evidence="4" id="KW-1185">Reference proteome</keyword>
<dbReference type="PRINTS" id="PR01217">
    <property type="entry name" value="PRICHEXTENSN"/>
</dbReference>
<feature type="compositionally biased region" description="Pro residues" evidence="1">
    <location>
        <begin position="223"/>
        <end position="246"/>
    </location>
</feature>
<dbReference type="NCBIfam" id="NF041216">
    <property type="entry name" value="CU044_2847_fam"/>
    <property type="match status" value="1"/>
</dbReference>
<dbReference type="RefSeq" id="WP_250918361.1">
    <property type="nucleotide sequence ID" value="NZ_JAMQAW010000006.1"/>
</dbReference>
<dbReference type="EMBL" id="JAMQAW010000006">
    <property type="protein sequence ID" value="MCM2388020.1"/>
    <property type="molecule type" value="Genomic_DNA"/>
</dbReference>
<dbReference type="Pfam" id="PF19493">
    <property type="entry name" value="Trypco1"/>
    <property type="match status" value="1"/>
</dbReference>
<accession>A0ABT0UHW8</accession>
<gene>
    <name evidence="3" type="ORF">NBG84_06760</name>
</gene>
<feature type="region of interest" description="Disordered" evidence="1">
    <location>
        <begin position="148"/>
        <end position="246"/>
    </location>
</feature>
<feature type="compositionally biased region" description="Pro residues" evidence="1">
    <location>
        <begin position="164"/>
        <end position="207"/>
    </location>
</feature>
<dbReference type="Proteomes" id="UP001431429">
    <property type="component" value="Unassembled WGS sequence"/>
</dbReference>
<evidence type="ECO:0000259" key="2">
    <source>
        <dbReference type="Pfam" id="PF19493"/>
    </source>
</evidence>
<organism evidence="3 4">
    <name type="scientific">Streptomyces albipurpureus</name>
    <dbReference type="NCBI Taxonomy" id="2897419"/>
    <lineage>
        <taxon>Bacteria</taxon>
        <taxon>Bacillati</taxon>
        <taxon>Actinomycetota</taxon>
        <taxon>Actinomycetes</taxon>
        <taxon>Kitasatosporales</taxon>
        <taxon>Streptomycetaceae</taxon>
        <taxon>Streptomyces</taxon>
    </lineage>
</organism>
<name>A0ABT0UHW8_9ACTN</name>
<feature type="domain" description="Trypsin-co-occurring" evidence="2">
    <location>
        <begin position="49"/>
        <end position="143"/>
    </location>
</feature>
<dbReference type="InterPro" id="IPR045794">
    <property type="entry name" value="Trypco1"/>
</dbReference>
<evidence type="ECO:0000256" key="1">
    <source>
        <dbReference type="SAM" id="MobiDB-lite"/>
    </source>
</evidence>
<evidence type="ECO:0000313" key="3">
    <source>
        <dbReference type="EMBL" id="MCM2388020.1"/>
    </source>
</evidence>
<proteinExistence type="predicted"/>
<reference evidence="3" key="1">
    <citation type="submission" date="2022-06" db="EMBL/GenBank/DDBJ databases">
        <title>Genome public.</title>
        <authorList>
            <person name="Sun Q."/>
        </authorList>
    </citation>
    <scope>NUCLEOTIDE SEQUENCE</scope>
    <source>
        <strain evidence="3">CWNU-1</strain>
    </source>
</reference>